<protein>
    <submittedName>
        <fullName evidence="1">Uncharacterized protein</fullName>
    </submittedName>
</protein>
<name>A0ABM9AHK5_9GAMM</name>
<evidence type="ECO:0000313" key="1">
    <source>
        <dbReference type="EMBL" id="CAH0992708.1"/>
    </source>
</evidence>
<dbReference type="EMBL" id="CAKLPX010000003">
    <property type="protein sequence ID" value="CAH0992708.1"/>
    <property type="molecule type" value="Genomic_DNA"/>
</dbReference>
<reference evidence="1" key="1">
    <citation type="submission" date="2021-12" db="EMBL/GenBank/DDBJ databases">
        <authorList>
            <person name="Rodrigo-Torres L."/>
            <person name="Arahal R. D."/>
            <person name="Lucena T."/>
        </authorList>
    </citation>
    <scope>NUCLEOTIDE SEQUENCE</scope>
    <source>
        <strain evidence="1">CECT 8267</strain>
    </source>
</reference>
<proteinExistence type="predicted"/>
<sequence length="234" mass="26090">MHTVKGSDNKANVVNIFSGRPVCKENDSRIVRLSPECDGISMLYTNNTNNAKLYRMSILCWALRENGQVDALVPWLDNIYPCSELNSPVDGQWEGYYETCSETVFDEPPEHKISSLIHSAEYFGTESAEPDDVLQQFADTIGTHALLCERKTNSITLTEVLSWRLLANGSVQAMLIDENKITDTPVLPGDPALYPAGDNPAFKYFFQHHIANQIKSQDPDTLSAISVLLNGKKH</sequence>
<keyword evidence="2" id="KW-1185">Reference proteome</keyword>
<dbReference type="RefSeq" id="WP_237445386.1">
    <property type="nucleotide sequence ID" value="NZ_CAKLPX010000003.1"/>
</dbReference>
<accession>A0ABM9AHK5</accession>
<comment type="caution">
    <text evidence="1">The sequence shown here is derived from an EMBL/GenBank/DDBJ whole genome shotgun (WGS) entry which is preliminary data.</text>
</comment>
<gene>
    <name evidence="1" type="ORF">SIN8267_02841</name>
</gene>
<evidence type="ECO:0000313" key="2">
    <source>
        <dbReference type="Proteomes" id="UP000838100"/>
    </source>
</evidence>
<dbReference type="Proteomes" id="UP000838100">
    <property type="component" value="Unassembled WGS sequence"/>
</dbReference>
<organism evidence="1 2">
    <name type="scientific">Sinobacterium norvegicum</name>
    <dbReference type="NCBI Taxonomy" id="1641715"/>
    <lineage>
        <taxon>Bacteria</taxon>
        <taxon>Pseudomonadati</taxon>
        <taxon>Pseudomonadota</taxon>
        <taxon>Gammaproteobacteria</taxon>
        <taxon>Cellvibrionales</taxon>
        <taxon>Spongiibacteraceae</taxon>
        <taxon>Sinobacterium</taxon>
    </lineage>
</organism>